<gene>
    <name evidence="3" type="ORF">GBAR_LOCUS15933</name>
</gene>
<feature type="region of interest" description="Disordered" evidence="1">
    <location>
        <begin position="1"/>
        <end position="58"/>
    </location>
</feature>
<dbReference type="AlphaFoldDB" id="A0AA35SDA0"/>
<dbReference type="EMBL" id="CASHTH010002311">
    <property type="protein sequence ID" value="CAI8027965.1"/>
    <property type="molecule type" value="Genomic_DNA"/>
</dbReference>
<evidence type="ECO:0000313" key="4">
    <source>
        <dbReference type="Proteomes" id="UP001174909"/>
    </source>
</evidence>
<protein>
    <recommendedName>
        <fullName evidence="2">FtsK alpha domain-containing protein</fullName>
    </recommendedName>
</protein>
<proteinExistence type="predicted"/>
<dbReference type="Gene3D" id="3.30.980.40">
    <property type="match status" value="1"/>
</dbReference>
<accession>A0AA35SDA0</accession>
<organism evidence="3 4">
    <name type="scientific">Geodia barretti</name>
    <name type="common">Barrett's horny sponge</name>
    <dbReference type="NCBI Taxonomy" id="519541"/>
    <lineage>
        <taxon>Eukaryota</taxon>
        <taxon>Metazoa</taxon>
        <taxon>Porifera</taxon>
        <taxon>Demospongiae</taxon>
        <taxon>Heteroscleromorpha</taxon>
        <taxon>Tetractinellida</taxon>
        <taxon>Astrophorina</taxon>
        <taxon>Geodiidae</taxon>
        <taxon>Geodia</taxon>
    </lineage>
</organism>
<dbReference type="InterPro" id="IPR041027">
    <property type="entry name" value="FtsK_alpha"/>
</dbReference>
<reference evidence="3" key="1">
    <citation type="submission" date="2023-03" db="EMBL/GenBank/DDBJ databases">
        <authorList>
            <person name="Steffen K."/>
            <person name="Cardenas P."/>
        </authorList>
    </citation>
    <scope>NUCLEOTIDE SEQUENCE</scope>
</reference>
<comment type="caution">
    <text evidence="3">The sequence shown here is derived from an EMBL/GenBank/DDBJ whole genome shotgun (WGS) entry which is preliminary data.</text>
</comment>
<dbReference type="Proteomes" id="UP001174909">
    <property type="component" value="Unassembled WGS sequence"/>
</dbReference>
<keyword evidence="4" id="KW-1185">Reference proteome</keyword>
<evidence type="ECO:0000313" key="3">
    <source>
        <dbReference type="EMBL" id="CAI8027965.1"/>
    </source>
</evidence>
<evidence type="ECO:0000259" key="2">
    <source>
        <dbReference type="Pfam" id="PF17854"/>
    </source>
</evidence>
<name>A0AA35SDA0_GEOBA</name>
<evidence type="ECO:0000256" key="1">
    <source>
        <dbReference type="SAM" id="MobiDB-lite"/>
    </source>
</evidence>
<dbReference type="Pfam" id="PF17854">
    <property type="entry name" value="FtsK_alpha"/>
    <property type="match status" value="1"/>
</dbReference>
<sequence>MCLPREVSEDCFIAGEREPSEEQDAFGETDSAYESTLADNDSSRPEAEIDDPGDNYNRPVSRFAMAVATAPLSIESTIGESPPDGASRTANPEDAAIAELLEREETSMQANTDFDFGYSREANGAVLADAETHEYGVELEHVNGSGFDDFDSGEYQEVESVSDISQQYDQQEEEGGFSGLAVRLLGKNREQWAKPSIEMLESVQDRGVPEDQIRETAETIRQTFADYDIEVEIGNIKYGPTVTMYGIIPGWVRRYKQVKLEDEFGNPIRTRMASR</sequence>
<feature type="domain" description="FtsK alpha" evidence="2">
    <location>
        <begin position="195"/>
        <end position="259"/>
    </location>
</feature>